<accession>A0ACC1TTP4</accession>
<comment type="caution">
    <text evidence="1">The sequence shown here is derived from an EMBL/GenBank/DDBJ whole genome shotgun (WGS) entry which is preliminary data.</text>
</comment>
<name>A0ACC1TTP4_9AGAR</name>
<evidence type="ECO:0000313" key="2">
    <source>
        <dbReference type="Proteomes" id="UP001163835"/>
    </source>
</evidence>
<keyword evidence="2" id="KW-1185">Reference proteome</keyword>
<sequence length="343" mass="38638">MLLPWISTSSLFTLLYLWTIFPTVHPLPLPTGDNNAPVFFGPPQPPIYIQIAIANKDTPKEHAFVAIGHTLLHAVYPTNTDDTQLIPQKEAMSTKAAMEAYRLKMETIGEAKFGSKFEEGKVIEEELLKIKLPPIAENGSCWDFIMIALKKKMKDGWIVGDADSVLEKYRDIYEERKQARMKRDTLYIHARNLRSAMASQSSQPEEVTKRQLAGFTEIPFLPPPPRAGSDLLANSYGFSSLTILNTPFYFYPSIPSTSPRLTKDSILVPQKDFTLRIQMKTEGSPKTTSIGKALFKRNLCGLYQDGAAEIQGPWNYRRLGSGKLRENLRIEVPSMIQAVRDNT</sequence>
<protein>
    <submittedName>
        <fullName evidence="1">Uncharacterized protein</fullName>
    </submittedName>
</protein>
<organism evidence="1 2">
    <name type="scientific">Lentinula aff. lateritia</name>
    <dbReference type="NCBI Taxonomy" id="2804960"/>
    <lineage>
        <taxon>Eukaryota</taxon>
        <taxon>Fungi</taxon>
        <taxon>Dikarya</taxon>
        <taxon>Basidiomycota</taxon>
        <taxon>Agaricomycotina</taxon>
        <taxon>Agaricomycetes</taxon>
        <taxon>Agaricomycetidae</taxon>
        <taxon>Agaricales</taxon>
        <taxon>Marasmiineae</taxon>
        <taxon>Omphalotaceae</taxon>
        <taxon>Lentinula</taxon>
    </lineage>
</organism>
<reference evidence="1" key="1">
    <citation type="submission" date="2022-09" db="EMBL/GenBank/DDBJ databases">
        <title>A Global Phylogenomic Analysis of the Shiitake Genus Lentinula.</title>
        <authorList>
            <consortium name="DOE Joint Genome Institute"/>
            <person name="Sierra-Patev S."/>
            <person name="Min B."/>
            <person name="Naranjo-Ortiz M."/>
            <person name="Looney B."/>
            <person name="Konkel Z."/>
            <person name="Slot J.C."/>
            <person name="Sakamoto Y."/>
            <person name="Steenwyk J.L."/>
            <person name="Rokas A."/>
            <person name="Carro J."/>
            <person name="Camarero S."/>
            <person name="Ferreira P."/>
            <person name="Molpeceres G."/>
            <person name="Ruiz-Duenas F.J."/>
            <person name="Serrano A."/>
            <person name="Henrissat B."/>
            <person name="Drula E."/>
            <person name="Hughes K.W."/>
            <person name="Mata J.L."/>
            <person name="Ishikawa N.K."/>
            <person name="Vargas-Isla R."/>
            <person name="Ushijima S."/>
            <person name="Smith C.A."/>
            <person name="Ahrendt S."/>
            <person name="Andreopoulos W."/>
            <person name="He G."/>
            <person name="Labutti K."/>
            <person name="Lipzen A."/>
            <person name="Ng V."/>
            <person name="Riley R."/>
            <person name="Sandor L."/>
            <person name="Barry K."/>
            <person name="Martinez A.T."/>
            <person name="Xiao Y."/>
            <person name="Gibbons J.G."/>
            <person name="Terashima K."/>
            <person name="Grigoriev I.V."/>
            <person name="Hibbett D.S."/>
        </authorList>
    </citation>
    <scope>NUCLEOTIDE SEQUENCE</scope>
    <source>
        <strain evidence="1">TMI1499</strain>
    </source>
</reference>
<evidence type="ECO:0000313" key="1">
    <source>
        <dbReference type="EMBL" id="KAJ3808077.1"/>
    </source>
</evidence>
<gene>
    <name evidence="1" type="ORF">F5876DRAFT_67583</name>
</gene>
<dbReference type="Proteomes" id="UP001163835">
    <property type="component" value="Unassembled WGS sequence"/>
</dbReference>
<dbReference type="EMBL" id="MU795250">
    <property type="protein sequence ID" value="KAJ3808077.1"/>
    <property type="molecule type" value="Genomic_DNA"/>
</dbReference>
<proteinExistence type="predicted"/>